<dbReference type="Pfam" id="PF13568">
    <property type="entry name" value="OMP_b-brl_2"/>
    <property type="match status" value="1"/>
</dbReference>
<evidence type="ECO:0000313" key="5">
    <source>
        <dbReference type="Proteomes" id="UP000036458"/>
    </source>
</evidence>
<keyword evidence="2" id="KW-0472">Membrane</keyword>
<feature type="region of interest" description="Disordered" evidence="1">
    <location>
        <begin position="123"/>
        <end position="148"/>
    </location>
</feature>
<dbReference type="KEGG" id="ruf:TH63_00800"/>
<dbReference type="RefSeq" id="WP_048919248.1">
    <property type="nucleotide sequence ID" value="NZ_CP010777.1"/>
</dbReference>
<keyword evidence="5" id="KW-1185">Reference proteome</keyword>
<evidence type="ECO:0000313" key="4">
    <source>
        <dbReference type="EMBL" id="AKQ44499.1"/>
    </source>
</evidence>
<dbReference type="STRING" id="1379910.TH63_00800"/>
<dbReference type="SUPFAM" id="SSF56935">
    <property type="entry name" value="Porins"/>
    <property type="match status" value="1"/>
</dbReference>
<evidence type="ECO:0000259" key="3">
    <source>
        <dbReference type="Pfam" id="PF13568"/>
    </source>
</evidence>
<evidence type="ECO:0000256" key="2">
    <source>
        <dbReference type="SAM" id="Phobius"/>
    </source>
</evidence>
<proteinExistence type="predicted"/>
<sequence>MKKSPAEQKQGQSVEEVFRNGLADAESTPPPRIWENLDTILENQELHHYRKQAKWYRSIAAAALLLLISFSIFLWKNGATPATQPQESLASTAITNNAPAQPESNQPAPTAKKPVEKLAAVSGTFSGKQGQNRNLNSKPLGAGRIYERKPGTETTNAIAHSGSNQARISQKLQEAPNNFVTPTAAGTLASAEAKGSVEELSALAGRVGEINALAVTADSVQPARAKTILLQKQAETSAVAVVTPAEKEEKNPTGTVQRWSLAVAYSPQYAYAPVKLGQASNAPMASFSQPEMANEYQEAVNEYNNSYSPTYSYSTMVGASYQINEKWQLESGFLYTQNEAKTSSSFLVSGGAGSRNQSFDGLALATSAKNVPLVANALHSDASPTSMSVSRTTQYNTRYKYQQLGLPLRVAYRHNLKKFFGYLAGGVHVNLLLQNSITPETMQVEALRFSFKDKDSPYKAWQFATSTSLGLGYEVSKNMSLIVAPELNYSLTPLLREEQQQTDAYQLGVSIGGRWRLGK</sequence>
<dbReference type="PATRIC" id="fig|1379910.4.peg.167"/>
<dbReference type="AlphaFoldDB" id="A0A0H4VL46"/>
<reference evidence="4 5" key="1">
    <citation type="submission" date="2015-01" db="EMBL/GenBank/DDBJ databases">
        <title>Rufibacter sp./DG31D/ whole genome sequencing.</title>
        <authorList>
            <person name="Kim M.K."/>
            <person name="Srinivasan S."/>
            <person name="Lee J.-J."/>
        </authorList>
    </citation>
    <scope>NUCLEOTIDE SEQUENCE [LARGE SCALE GENOMIC DNA]</scope>
    <source>
        <strain evidence="4 5">DG31D</strain>
    </source>
</reference>
<keyword evidence="2" id="KW-0812">Transmembrane</keyword>
<protein>
    <recommendedName>
        <fullName evidence="3">Outer membrane protein beta-barrel domain-containing protein</fullName>
    </recommendedName>
</protein>
<accession>A0A0H4VL46</accession>
<dbReference type="EMBL" id="CP010777">
    <property type="protein sequence ID" value="AKQ44499.1"/>
    <property type="molecule type" value="Genomic_DNA"/>
</dbReference>
<feature type="compositionally biased region" description="Polar residues" evidence="1">
    <location>
        <begin position="123"/>
        <end position="137"/>
    </location>
</feature>
<organism evidence="4 5">
    <name type="scientific">Rufibacter radiotolerans</name>
    <dbReference type="NCBI Taxonomy" id="1379910"/>
    <lineage>
        <taxon>Bacteria</taxon>
        <taxon>Pseudomonadati</taxon>
        <taxon>Bacteroidota</taxon>
        <taxon>Cytophagia</taxon>
        <taxon>Cytophagales</taxon>
        <taxon>Hymenobacteraceae</taxon>
        <taxon>Rufibacter</taxon>
    </lineage>
</organism>
<gene>
    <name evidence="4" type="ORF">TH63_00800</name>
</gene>
<dbReference type="Proteomes" id="UP000036458">
    <property type="component" value="Chromosome"/>
</dbReference>
<dbReference type="InterPro" id="IPR025665">
    <property type="entry name" value="Beta-barrel_OMP_2"/>
</dbReference>
<keyword evidence="2" id="KW-1133">Transmembrane helix</keyword>
<feature type="domain" description="Outer membrane protein beta-barrel" evidence="3">
    <location>
        <begin position="295"/>
        <end position="495"/>
    </location>
</feature>
<name>A0A0H4VL46_9BACT</name>
<dbReference type="OrthoDB" id="891954at2"/>
<feature type="transmembrane region" description="Helical" evidence="2">
    <location>
        <begin position="55"/>
        <end position="75"/>
    </location>
</feature>
<evidence type="ECO:0000256" key="1">
    <source>
        <dbReference type="SAM" id="MobiDB-lite"/>
    </source>
</evidence>